<evidence type="ECO:0000313" key="3">
    <source>
        <dbReference type="EMBL" id="MBK1826547.1"/>
    </source>
</evidence>
<dbReference type="PROSITE" id="PS51704">
    <property type="entry name" value="GP_PDE"/>
    <property type="match status" value="1"/>
</dbReference>
<dbReference type="Proteomes" id="UP000658278">
    <property type="component" value="Unassembled WGS sequence"/>
</dbReference>
<keyword evidence="4" id="KW-1185">Reference proteome</keyword>
<accession>A0A934VF27</accession>
<dbReference type="SUPFAM" id="SSF51695">
    <property type="entry name" value="PLC-like phosphodiesterases"/>
    <property type="match status" value="1"/>
</dbReference>
<dbReference type="GO" id="GO:0006629">
    <property type="term" value="P:lipid metabolic process"/>
    <property type="evidence" value="ECO:0007669"/>
    <property type="project" value="InterPro"/>
</dbReference>
<feature type="domain" description="GP-PDE" evidence="2">
    <location>
        <begin position="17"/>
        <end position="255"/>
    </location>
</feature>
<dbReference type="EMBL" id="JAENII010000003">
    <property type="protein sequence ID" value="MBK1826547.1"/>
    <property type="molecule type" value="Genomic_DNA"/>
</dbReference>
<dbReference type="Gene3D" id="3.20.20.190">
    <property type="entry name" value="Phosphatidylinositol (PI) phosphodiesterase"/>
    <property type="match status" value="1"/>
</dbReference>
<evidence type="ECO:0000313" key="4">
    <source>
        <dbReference type="Proteomes" id="UP000658278"/>
    </source>
</evidence>
<dbReference type="PANTHER" id="PTHR46211:SF1">
    <property type="entry name" value="GLYCEROPHOSPHODIESTER PHOSPHODIESTERASE, CYTOPLASMIC"/>
    <property type="match status" value="1"/>
</dbReference>
<dbReference type="PANTHER" id="PTHR46211">
    <property type="entry name" value="GLYCEROPHOSPHORYL DIESTER PHOSPHODIESTERASE"/>
    <property type="match status" value="1"/>
</dbReference>
<keyword evidence="1" id="KW-0732">Signal</keyword>
<reference evidence="3" key="1">
    <citation type="submission" date="2021-01" db="EMBL/GenBank/DDBJ databases">
        <title>Modified the classification status of verrucomicrobia.</title>
        <authorList>
            <person name="Feng X."/>
        </authorList>
    </citation>
    <scope>NUCLEOTIDE SEQUENCE</scope>
    <source>
        <strain evidence="3">KCTC 22201</strain>
    </source>
</reference>
<dbReference type="Pfam" id="PF03009">
    <property type="entry name" value="GDPD"/>
    <property type="match status" value="1"/>
</dbReference>
<organism evidence="3 4">
    <name type="scientific">Haloferula rosea</name>
    <dbReference type="NCBI Taxonomy" id="490093"/>
    <lineage>
        <taxon>Bacteria</taxon>
        <taxon>Pseudomonadati</taxon>
        <taxon>Verrucomicrobiota</taxon>
        <taxon>Verrucomicrobiia</taxon>
        <taxon>Verrucomicrobiales</taxon>
        <taxon>Verrucomicrobiaceae</taxon>
        <taxon>Haloferula</taxon>
    </lineage>
</organism>
<dbReference type="AlphaFoldDB" id="A0A934VF27"/>
<dbReference type="InterPro" id="IPR030395">
    <property type="entry name" value="GP_PDE_dom"/>
</dbReference>
<evidence type="ECO:0000256" key="1">
    <source>
        <dbReference type="SAM" id="SignalP"/>
    </source>
</evidence>
<dbReference type="GO" id="GO:0008081">
    <property type="term" value="F:phosphoric diester hydrolase activity"/>
    <property type="evidence" value="ECO:0007669"/>
    <property type="project" value="InterPro"/>
</dbReference>
<comment type="caution">
    <text evidence="3">The sequence shown here is derived from an EMBL/GenBank/DDBJ whole genome shotgun (WGS) entry which is preliminary data.</text>
</comment>
<feature type="signal peptide" evidence="1">
    <location>
        <begin position="1"/>
        <end position="15"/>
    </location>
</feature>
<dbReference type="RefSeq" id="WP_234044512.1">
    <property type="nucleotide sequence ID" value="NZ_JAENII010000003.1"/>
</dbReference>
<feature type="chain" id="PRO_5037855148" description="GP-PDE domain-containing protein" evidence="1">
    <location>
        <begin position="16"/>
        <end position="259"/>
    </location>
</feature>
<dbReference type="InterPro" id="IPR017946">
    <property type="entry name" value="PLC-like_Pdiesterase_TIM-brl"/>
</dbReference>
<name>A0A934VF27_9BACT</name>
<evidence type="ECO:0000259" key="2">
    <source>
        <dbReference type="PROSITE" id="PS51704"/>
    </source>
</evidence>
<gene>
    <name evidence="3" type="ORF">JIN81_05925</name>
</gene>
<protein>
    <recommendedName>
        <fullName evidence="2">GP-PDE domain-containing protein</fullName>
    </recommendedName>
</protein>
<proteinExistence type="predicted"/>
<sequence>MRGFLLLWLAVSAHAQPLLIAHRGASAAAPENTLAAFKAAWKEGADGIEGDFRLSRDGKIVCIHDETTKRTCGSKLTVAETPWERLRQLDAGSWKAKSFSNERIPLLKDVLGILPPNKYFFIEIKCGPEIIQPLKKAMAGADPKWVMFISFDPTVVKACRTHLPRFQAHLVSKLDGIHKSGNEAKQLQWLDQIDATGLQFKHTAKVSKAFMATLKSTPRLTACWTVDDVGTARRVAALGVDFITTNRPGMIRQQAGWTK</sequence>